<protein>
    <submittedName>
        <fullName evidence="2">Uncharacterized protein</fullName>
    </submittedName>
</protein>
<feature type="compositionally biased region" description="Polar residues" evidence="1">
    <location>
        <begin position="67"/>
        <end position="83"/>
    </location>
</feature>
<name>A0A918FBD6_AGRME</name>
<comment type="caution">
    <text evidence="2">The sequence shown here is derived from an EMBL/GenBank/DDBJ whole genome shotgun (WGS) entry which is preliminary data.</text>
</comment>
<gene>
    <name evidence="2" type="ORF">GCM10010196_21280</name>
</gene>
<feature type="region of interest" description="Disordered" evidence="1">
    <location>
        <begin position="16"/>
        <end position="94"/>
    </location>
</feature>
<reference evidence="2" key="1">
    <citation type="journal article" date="2014" name="Int. J. Syst. Evol. Microbiol.">
        <title>Complete genome sequence of Corynebacterium casei LMG S-19264T (=DSM 44701T), isolated from a smear-ripened cheese.</title>
        <authorList>
            <consortium name="US DOE Joint Genome Institute (JGI-PGF)"/>
            <person name="Walter F."/>
            <person name="Albersmeier A."/>
            <person name="Kalinowski J."/>
            <person name="Ruckert C."/>
        </authorList>
    </citation>
    <scope>NUCLEOTIDE SEQUENCE</scope>
    <source>
        <strain evidence="2">JCM 3346</strain>
    </source>
</reference>
<dbReference type="Proteomes" id="UP000610303">
    <property type="component" value="Unassembled WGS sequence"/>
</dbReference>
<keyword evidence="3" id="KW-1185">Reference proteome</keyword>
<accession>A0A918FBD6</accession>
<dbReference type="EMBL" id="BMRJ01000002">
    <property type="protein sequence ID" value="GGR27430.1"/>
    <property type="molecule type" value="Genomic_DNA"/>
</dbReference>
<evidence type="ECO:0000313" key="3">
    <source>
        <dbReference type="Proteomes" id="UP000610303"/>
    </source>
</evidence>
<reference evidence="2" key="2">
    <citation type="submission" date="2020-09" db="EMBL/GenBank/DDBJ databases">
        <authorList>
            <person name="Sun Q."/>
            <person name="Ohkuma M."/>
        </authorList>
    </citation>
    <scope>NUCLEOTIDE SEQUENCE</scope>
    <source>
        <strain evidence="2">JCM 3346</strain>
    </source>
</reference>
<organism evidence="2 3">
    <name type="scientific">Agromyces mediolanus</name>
    <name type="common">Corynebacterium mediolanum</name>
    <dbReference type="NCBI Taxonomy" id="41986"/>
    <lineage>
        <taxon>Bacteria</taxon>
        <taxon>Bacillati</taxon>
        <taxon>Actinomycetota</taxon>
        <taxon>Actinomycetes</taxon>
        <taxon>Micrococcales</taxon>
        <taxon>Microbacteriaceae</taxon>
        <taxon>Agromyces</taxon>
    </lineage>
</organism>
<evidence type="ECO:0000256" key="1">
    <source>
        <dbReference type="SAM" id="MobiDB-lite"/>
    </source>
</evidence>
<feature type="compositionally biased region" description="Basic and acidic residues" evidence="1">
    <location>
        <begin position="16"/>
        <end position="38"/>
    </location>
</feature>
<proteinExistence type="predicted"/>
<dbReference type="AlphaFoldDB" id="A0A918FBD6"/>
<sequence length="94" mass="10523">MEWFYDRDDWTDLPEERRLGGCRFADDHRPDRQGERHAALPGPGSHLASCEGSMTGKRGRSAVTGKFVSQASVRRNPKSTVNETVKPAKPKRGK</sequence>
<evidence type="ECO:0000313" key="2">
    <source>
        <dbReference type="EMBL" id="GGR27430.1"/>
    </source>
</evidence>